<dbReference type="OrthoDB" id="9450131at2759"/>
<dbReference type="FunFam" id="1.25.40.10:FF:000017">
    <property type="entry name" value="NADPH oxidase regulator NoxR"/>
    <property type="match status" value="1"/>
</dbReference>
<dbReference type="InterPro" id="IPR019734">
    <property type="entry name" value="TPR_rpt"/>
</dbReference>
<name>A0A4P9WDJ0_9FUNG</name>
<gene>
    <name evidence="8" type="ORF">BDK51DRAFT_29799</name>
</gene>
<evidence type="ECO:0000256" key="3">
    <source>
        <dbReference type="ARBA" id="ARBA00022443"/>
    </source>
</evidence>
<sequence>MALKAELVAWGSAVEKFDQRDFDGCLDIFEQIANTAKIHFNIAIAFMNMDSLDDAISALTRAIAADPYYAAAYFQRGACLYRLGALDDAVADFTDTIAFMRNNLLIDYTQLGLAHKLFACEAIYNRGLCNAALGKADAAMQDFDEALRTRPTDNADFSNIEQAIRLGSRAPESLGAYEIPRDLIYRPPVNKMKNAERVDYLGTAKVVAAVEVSDNYAGFSGKELV</sequence>
<dbReference type="SUPFAM" id="SSF48452">
    <property type="entry name" value="TPR-like"/>
    <property type="match status" value="1"/>
</dbReference>
<dbReference type="InterPro" id="IPR051864">
    <property type="entry name" value="NCF2_NOXA1"/>
</dbReference>
<dbReference type="AlphaFoldDB" id="A0A4P9WDJ0"/>
<evidence type="ECO:0000256" key="4">
    <source>
        <dbReference type="ARBA" id="ARBA00022490"/>
    </source>
</evidence>
<evidence type="ECO:0000256" key="7">
    <source>
        <dbReference type="PROSITE-ProRule" id="PRU00339"/>
    </source>
</evidence>
<proteinExistence type="inferred from homology"/>
<evidence type="ECO:0000256" key="6">
    <source>
        <dbReference type="ARBA" id="ARBA00022803"/>
    </source>
</evidence>
<dbReference type="PANTHER" id="PTHR15175">
    <property type="entry name" value="NEUTROPHIL CYTOSOLIC FACTOR 2, NEUTROPHIL NADPH OXIDASE FACTOR 2"/>
    <property type="match status" value="1"/>
</dbReference>
<protein>
    <submittedName>
        <fullName evidence="8">Uncharacterized protein</fullName>
    </submittedName>
</protein>
<evidence type="ECO:0000256" key="1">
    <source>
        <dbReference type="ARBA" id="ARBA00004496"/>
    </source>
</evidence>
<dbReference type="PROSITE" id="PS50005">
    <property type="entry name" value="TPR"/>
    <property type="match status" value="2"/>
</dbReference>
<dbReference type="Pfam" id="PF13432">
    <property type="entry name" value="TPR_16"/>
    <property type="match status" value="2"/>
</dbReference>
<organism evidence="8 9">
    <name type="scientific">Blyttiomyces helicus</name>
    <dbReference type="NCBI Taxonomy" id="388810"/>
    <lineage>
        <taxon>Eukaryota</taxon>
        <taxon>Fungi</taxon>
        <taxon>Fungi incertae sedis</taxon>
        <taxon>Chytridiomycota</taxon>
        <taxon>Chytridiomycota incertae sedis</taxon>
        <taxon>Chytridiomycetes</taxon>
        <taxon>Chytridiomycetes incertae sedis</taxon>
        <taxon>Blyttiomyces</taxon>
    </lineage>
</organism>
<evidence type="ECO:0000313" key="9">
    <source>
        <dbReference type="Proteomes" id="UP000269721"/>
    </source>
</evidence>
<dbReference type="EMBL" id="KZ995395">
    <property type="protein sequence ID" value="RKO90761.1"/>
    <property type="molecule type" value="Genomic_DNA"/>
</dbReference>
<keyword evidence="5" id="KW-0677">Repeat</keyword>
<dbReference type="Gene3D" id="1.25.40.10">
    <property type="entry name" value="Tetratricopeptide repeat domain"/>
    <property type="match status" value="1"/>
</dbReference>
<keyword evidence="6 7" id="KW-0802">TPR repeat</keyword>
<dbReference type="GO" id="GO:0005737">
    <property type="term" value="C:cytoplasm"/>
    <property type="evidence" value="ECO:0007669"/>
    <property type="project" value="UniProtKB-SubCell"/>
</dbReference>
<comment type="similarity">
    <text evidence="2">Belongs to the NCF2/NOXA1 family.</text>
</comment>
<evidence type="ECO:0000313" key="8">
    <source>
        <dbReference type="EMBL" id="RKO90761.1"/>
    </source>
</evidence>
<dbReference type="SMART" id="SM00028">
    <property type="entry name" value="TPR"/>
    <property type="match status" value="3"/>
</dbReference>
<dbReference type="InterPro" id="IPR011990">
    <property type="entry name" value="TPR-like_helical_dom_sf"/>
</dbReference>
<evidence type="ECO:0000256" key="2">
    <source>
        <dbReference type="ARBA" id="ARBA00008051"/>
    </source>
</evidence>
<reference evidence="9" key="1">
    <citation type="journal article" date="2018" name="Nat. Microbiol.">
        <title>Leveraging single-cell genomics to expand the fungal tree of life.</title>
        <authorList>
            <person name="Ahrendt S.R."/>
            <person name="Quandt C.A."/>
            <person name="Ciobanu D."/>
            <person name="Clum A."/>
            <person name="Salamov A."/>
            <person name="Andreopoulos B."/>
            <person name="Cheng J.F."/>
            <person name="Woyke T."/>
            <person name="Pelin A."/>
            <person name="Henrissat B."/>
            <person name="Reynolds N.K."/>
            <person name="Benny G.L."/>
            <person name="Smith M.E."/>
            <person name="James T.Y."/>
            <person name="Grigoriev I.V."/>
        </authorList>
    </citation>
    <scope>NUCLEOTIDE SEQUENCE [LARGE SCALE GENOMIC DNA]</scope>
</reference>
<keyword evidence="9" id="KW-1185">Reference proteome</keyword>
<dbReference type="PANTHER" id="PTHR15175:SF0">
    <property type="entry name" value="SH3 DOMAIN-CONTAINING PROTEIN C23A1.17"/>
    <property type="match status" value="1"/>
</dbReference>
<accession>A0A4P9WDJ0</accession>
<keyword evidence="3" id="KW-0728">SH3 domain</keyword>
<evidence type="ECO:0000256" key="5">
    <source>
        <dbReference type="ARBA" id="ARBA00022737"/>
    </source>
</evidence>
<feature type="repeat" description="TPR" evidence="7">
    <location>
        <begin position="120"/>
        <end position="153"/>
    </location>
</feature>
<dbReference type="Proteomes" id="UP000269721">
    <property type="component" value="Unassembled WGS sequence"/>
</dbReference>
<comment type="subcellular location">
    <subcellularLocation>
        <location evidence="1">Cytoplasm</location>
    </subcellularLocation>
</comment>
<feature type="repeat" description="TPR" evidence="7">
    <location>
        <begin position="36"/>
        <end position="69"/>
    </location>
</feature>
<feature type="non-terminal residue" evidence="8">
    <location>
        <position position="225"/>
    </location>
</feature>
<keyword evidence="4" id="KW-0963">Cytoplasm</keyword>